<feature type="signal peptide" evidence="1">
    <location>
        <begin position="1"/>
        <end position="19"/>
    </location>
</feature>
<dbReference type="Proteomes" id="UP000321204">
    <property type="component" value="Chromosome"/>
</dbReference>
<protein>
    <recommendedName>
        <fullName evidence="4">Cytochrome c domain-containing protein</fullName>
    </recommendedName>
</protein>
<organism evidence="2 3">
    <name type="scientific">Flavisolibacter ginsenosidimutans</name>
    <dbReference type="NCBI Taxonomy" id="661481"/>
    <lineage>
        <taxon>Bacteria</taxon>
        <taxon>Pseudomonadati</taxon>
        <taxon>Bacteroidota</taxon>
        <taxon>Chitinophagia</taxon>
        <taxon>Chitinophagales</taxon>
        <taxon>Chitinophagaceae</taxon>
        <taxon>Flavisolibacter</taxon>
    </lineage>
</organism>
<evidence type="ECO:0000313" key="2">
    <source>
        <dbReference type="EMBL" id="QEC54613.1"/>
    </source>
</evidence>
<dbReference type="EMBL" id="CP042433">
    <property type="protein sequence ID" value="QEC54613.1"/>
    <property type="molecule type" value="Genomic_DNA"/>
</dbReference>
<feature type="chain" id="PRO_5022731223" description="Cytochrome c domain-containing protein" evidence="1">
    <location>
        <begin position="20"/>
        <end position="114"/>
    </location>
</feature>
<evidence type="ECO:0008006" key="4">
    <source>
        <dbReference type="Google" id="ProtNLM"/>
    </source>
</evidence>
<accession>A0A5B8UDN6</accession>
<proteinExistence type="predicted"/>
<dbReference type="AlphaFoldDB" id="A0A5B8UDN6"/>
<dbReference type="OrthoDB" id="9786191at2"/>
<sequence>MKKLLFALPLLMIFVWACKKDSVGNSSFTSDCSGAAKSYASDVAPLIQTYCNSGSGCHAAGGREIPLATYSQVYGDRSAIRASVINGSMPQNSSLTNAQKNAIVCWIDNGASNN</sequence>
<dbReference type="InterPro" id="IPR036909">
    <property type="entry name" value="Cyt_c-like_dom_sf"/>
</dbReference>
<dbReference type="KEGG" id="fgg:FSB75_01425"/>
<gene>
    <name evidence="2" type="ORF">FSB75_01425</name>
</gene>
<dbReference type="SUPFAM" id="SSF46626">
    <property type="entry name" value="Cytochrome c"/>
    <property type="match status" value="1"/>
</dbReference>
<dbReference type="GO" id="GO:0009055">
    <property type="term" value="F:electron transfer activity"/>
    <property type="evidence" value="ECO:0007669"/>
    <property type="project" value="InterPro"/>
</dbReference>
<keyword evidence="3" id="KW-1185">Reference proteome</keyword>
<name>A0A5B8UDN6_9BACT</name>
<evidence type="ECO:0000313" key="3">
    <source>
        <dbReference type="Proteomes" id="UP000321204"/>
    </source>
</evidence>
<dbReference type="RefSeq" id="WP_146781691.1">
    <property type="nucleotide sequence ID" value="NZ_BAABIO010000006.1"/>
</dbReference>
<keyword evidence="1" id="KW-0732">Signal</keyword>
<reference evidence="2 3" key="1">
    <citation type="journal article" date="2015" name="Int. J. Syst. Evol. Microbiol.">
        <title>Flavisolibacter ginsenosidimutans sp. nov., with ginsenoside-converting activity isolated from soil used for cultivating ginseng.</title>
        <authorList>
            <person name="Zhao Y."/>
            <person name="Liu Q."/>
            <person name="Kang M.S."/>
            <person name="Jin F."/>
            <person name="Yu H."/>
            <person name="Im W.T."/>
        </authorList>
    </citation>
    <scope>NUCLEOTIDE SEQUENCE [LARGE SCALE GENOMIC DNA]</scope>
    <source>
        <strain evidence="2 3">Gsoil 636</strain>
    </source>
</reference>
<dbReference type="GO" id="GO:0020037">
    <property type="term" value="F:heme binding"/>
    <property type="evidence" value="ECO:0007669"/>
    <property type="project" value="InterPro"/>
</dbReference>
<evidence type="ECO:0000256" key="1">
    <source>
        <dbReference type="SAM" id="SignalP"/>
    </source>
</evidence>